<gene>
    <name evidence="3" type="ORF">CA982_00060</name>
</gene>
<evidence type="ECO:0000313" key="4">
    <source>
        <dbReference type="Proteomes" id="UP000194632"/>
    </source>
</evidence>
<dbReference type="Pfam" id="PF13482">
    <property type="entry name" value="RNase_H_2"/>
    <property type="match status" value="1"/>
</dbReference>
<comment type="caution">
    <text evidence="3">The sequence shown here is derived from an EMBL/GenBank/DDBJ whole genome shotgun (WGS) entry which is preliminary data.</text>
</comment>
<sequence>MVPVVLSPRDLAGCEHRVALDFAHARRPVDEPDPPGVQRRKEAAADHRAAVRELLRGVHSDQPGVFVVIDPDSSASDRVAATLRACDDGAAWIWNATLPIDEEHGRRGHSELLVRAGDGYLPVIVVNHRVSHRVSQPAKSAPDPAGRPASLVTSPFWTWAPSPDPYRTGRPNRRDNLRLAQLTAMLVEIGRASSTDTADLRGGVIGVDADCIVVLDTGAMLDEYSAILERRLAIAAGEIPTEPRRVSECRSCPWWVRCGPELEEKRDVSLVASGNQGTVLIDAGITTIDQLAAQRGAPPEGWPGGVRFGDAIVNAIAWLTGTELVRRVDSPRVHRADIEIDVDMESYGEHGAYLWGTLRTDTTDPSVPVEYRPFVTWDPLPTRDEARSFAEFWGWLMTERDAARDAGKTFAAYCYSQQAENRWLLGSADRFPGEPGIPSRAEVQAFIGSSEWVDIYEAVGENFICPRGKGLKRVAPVAGFSWRDDDASGEASMEWYRAAVALGGGRPDHGQQQRLLEYNEDDVRATKVLREWMSDGAATQVPHERELLEGFAGGHDAAPAGNDSGTHGAQRVEERPAAEQGDGAQQE</sequence>
<dbReference type="OrthoDB" id="3274988at2"/>
<protein>
    <submittedName>
        <fullName evidence="3">Recombinase RecB</fullName>
    </submittedName>
</protein>
<dbReference type="EMBL" id="NGFO01000001">
    <property type="protein sequence ID" value="OUC80811.1"/>
    <property type="molecule type" value="Genomic_DNA"/>
</dbReference>
<dbReference type="InterPro" id="IPR038720">
    <property type="entry name" value="YprB_RNase_H-like_dom"/>
</dbReference>
<dbReference type="Proteomes" id="UP000194632">
    <property type="component" value="Unassembled WGS sequence"/>
</dbReference>
<evidence type="ECO:0000256" key="1">
    <source>
        <dbReference type="SAM" id="MobiDB-lite"/>
    </source>
</evidence>
<reference evidence="3 4" key="1">
    <citation type="submission" date="2017-05" db="EMBL/GenBank/DDBJ databases">
        <title>Biotechnological potential of actinobacteria isolated from South African environments.</title>
        <authorList>
            <person name="Le Roes-Hill M."/>
            <person name="Prins A."/>
            <person name="Durrell K.A."/>
        </authorList>
    </citation>
    <scope>NUCLEOTIDE SEQUENCE [LARGE SCALE GENOMIC DNA]</scope>
    <source>
        <strain evidence="3">BS2</strain>
    </source>
</reference>
<dbReference type="AlphaFoldDB" id="A0A2C9ZJ93"/>
<name>A0A2C9ZJ93_9ACTN</name>
<accession>A0A2C9ZJ93</accession>
<feature type="domain" description="YprB ribonuclease H-like" evidence="2">
    <location>
        <begin position="449"/>
        <end position="533"/>
    </location>
</feature>
<keyword evidence="4" id="KW-1185">Reference proteome</keyword>
<dbReference type="SUPFAM" id="SSF53098">
    <property type="entry name" value="Ribonuclease H-like"/>
    <property type="match status" value="1"/>
</dbReference>
<organism evidence="3 4">
    <name type="scientific">Gordonia lacunae</name>
    <dbReference type="NCBI Taxonomy" id="417102"/>
    <lineage>
        <taxon>Bacteria</taxon>
        <taxon>Bacillati</taxon>
        <taxon>Actinomycetota</taxon>
        <taxon>Actinomycetes</taxon>
        <taxon>Mycobacteriales</taxon>
        <taxon>Gordoniaceae</taxon>
        <taxon>Gordonia</taxon>
    </lineage>
</organism>
<proteinExistence type="predicted"/>
<evidence type="ECO:0000313" key="3">
    <source>
        <dbReference type="EMBL" id="OUC80811.1"/>
    </source>
</evidence>
<feature type="region of interest" description="Disordered" evidence="1">
    <location>
        <begin position="549"/>
        <end position="587"/>
    </location>
</feature>
<dbReference type="STRING" id="417102.CA982_00060"/>
<dbReference type="RefSeq" id="WP_086533324.1">
    <property type="nucleotide sequence ID" value="NZ_NGFO01000001.1"/>
</dbReference>
<dbReference type="InterPro" id="IPR019993">
    <property type="entry name" value="RecB_nuclease_TM0106_put"/>
</dbReference>
<dbReference type="InterPro" id="IPR012337">
    <property type="entry name" value="RNaseH-like_sf"/>
</dbReference>
<dbReference type="NCBIfam" id="TIGR03491">
    <property type="entry name" value="TM0106 family RecB-like putative nuclease"/>
    <property type="match status" value="1"/>
</dbReference>
<evidence type="ECO:0000259" key="2">
    <source>
        <dbReference type="Pfam" id="PF13482"/>
    </source>
</evidence>